<sequence>MHSIKHLIQIALEEDIGSGDITTDYTVDPEIRGKGIIVAKEKLVIAGLKVAMDVFDFIDPEVICKPLFKDGDLVQNGDTVMEIEGKLCVLLKGERTALNFMQRLSGIATNVRSYVELFDNKKIRLVDTRKTIPGWRVLEKYAVRVGGAYNHRIGLYDGVLIKDNHIAACGGISKAIERIRDKVSHLVKIEVEVSDLMGVKEALAAKADIIMLDNMDVPQIKEAVALIDKKAVVEISGGVTRENLGSLIDTGADIVSVGALTHSARSVDLSMRIIQ</sequence>
<keyword evidence="8 12" id="KW-0808">Transferase</keyword>
<dbReference type="InterPro" id="IPR036068">
    <property type="entry name" value="Nicotinate_pribotase-like_C"/>
</dbReference>
<keyword evidence="6" id="KW-0662">Pyridine nucleotide biosynthesis</keyword>
<feature type="binding site" evidence="13">
    <location>
        <position position="192"/>
    </location>
    <ligand>
        <name>substrate</name>
    </ligand>
</feature>
<dbReference type="SUPFAM" id="SSF51690">
    <property type="entry name" value="Nicotinate/Quinolinate PRTase C-terminal domain-like"/>
    <property type="match status" value="1"/>
</dbReference>
<feature type="binding site" evidence="13">
    <location>
        <position position="162"/>
    </location>
    <ligand>
        <name>substrate</name>
    </ligand>
</feature>
<evidence type="ECO:0000256" key="7">
    <source>
        <dbReference type="ARBA" id="ARBA00022676"/>
    </source>
</evidence>
<dbReference type="InterPro" id="IPR004393">
    <property type="entry name" value="NadC"/>
</dbReference>
<feature type="binding site" evidence="13">
    <location>
        <position position="95"/>
    </location>
    <ligand>
        <name>substrate</name>
    </ligand>
</feature>
<proteinExistence type="inferred from homology"/>
<feature type="binding site" evidence="13">
    <location>
        <begin position="257"/>
        <end position="259"/>
    </location>
    <ligand>
        <name>substrate</name>
    </ligand>
</feature>
<feature type="domain" description="Quinolinate phosphoribosyl transferase N-terminal" evidence="15">
    <location>
        <begin position="20"/>
        <end position="105"/>
    </location>
</feature>
<dbReference type="FunFam" id="3.20.20.70:FF:000030">
    <property type="entry name" value="Nicotinate-nucleotide pyrophosphorylase, carboxylating"/>
    <property type="match status" value="1"/>
</dbReference>
<dbReference type="UniPathway" id="UPA00253">
    <property type="reaction ID" value="UER00331"/>
</dbReference>
<evidence type="ECO:0000256" key="10">
    <source>
        <dbReference type="ARBA" id="ARBA00047445"/>
    </source>
</evidence>
<accession>E1YGJ0</accession>
<organism evidence="16">
    <name type="scientific">uncultured Desulfobacterium sp</name>
    <dbReference type="NCBI Taxonomy" id="201089"/>
    <lineage>
        <taxon>Bacteria</taxon>
        <taxon>Pseudomonadati</taxon>
        <taxon>Thermodesulfobacteriota</taxon>
        <taxon>Desulfobacteria</taxon>
        <taxon>Desulfobacterales</taxon>
        <taxon>Desulfobacteriaceae</taxon>
        <taxon>Desulfobacterium</taxon>
        <taxon>environmental samples</taxon>
    </lineage>
</organism>
<keyword evidence="7 12" id="KW-0328">Glycosyltransferase</keyword>
<dbReference type="NCBIfam" id="TIGR00078">
    <property type="entry name" value="nadC"/>
    <property type="match status" value="1"/>
</dbReference>
<dbReference type="InterPro" id="IPR002638">
    <property type="entry name" value="Quinolinate_PRibosylTrfase_C"/>
</dbReference>
<evidence type="ECO:0000256" key="5">
    <source>
        <dbReference type="ARBA" id="ARBA00011944"/>
    </source>
</evidence>
<dbReference type="InterPro" id="IPR037128">
    <property type="entry name" value="Quinolinate_PRibosylTase_N_sf"/>
</dbReference>
<evidence type="ECO:0000256" key="12">
    <source>
        <dbReference type="PIRNR" id="PIRNR006250"/>
    </source>
</evidence>
<dbReference type="GO" id="GO:0005737">
    <property type="term" value="C:cytoplasm"/>
    <property type="evidence" value="ECO:0007669"/>
    <property type="project" value="TreeGrafter"/>
</dbReference>
<dbReference type="PANTHER" id="PTHR32179">
    <property type="entry name" value="NICOTINATE-NUCLEOTIDE PYROPHOSPHORYLASE [CARBOXYLATING]"/>
    <property type="match status" value="1"/>
</dbReference>
<evidence type="ECO:0000259" key="14">
    <source>
        <dbReference type="Pfam" id="PF01729"/>
    </source>
</evidence>
<reference evidence="16" key="1">
    <citation type="journal article" date="2011" name="Environ. Microbiol.">
        <title>Genomic insights into the metabolic potential of the polycyclic aromatic hydrocarbon degrading sulfate-reducing Deltaproteobacterium N47.</title>
        <authorList>
            <person name="Bergmann F."/>
            <person name="Selesi D."/>
            <person name="Weinmaier T."/>
            <person name="Tischler P."/>
            <person name="Rattei T."/>
            <person name="Meckenstock R.U."/>
        </authorList>
    </citation>
    <scope>NUCLEOTIDE SEQUENCE</scope>
</reference>
<dbReference type="InterPro" id="IPR013785">
    <property type="entry name" value="Aldolase_TIM"/>
</dbReference>
<dbReference type="GO" id="GO:0004514">
    <property type="term" value="F:nicotinate-nucleotide diphosphorylase (carboxylating) activity"/>
    <property type="evidence" value="ECO:0007669"/>
    <property type="project" value="UniProtKB-EC"/>
</dbReference>
<dbReference type="GO" id="GO:0009435">
    <property type="term" value="P:NAD+ biosynthetic process"/>
    <property type="evidence" value="ECO:0007669"/>
    <property type="project" value="UniProtKB-UniPathway"/>
</dbReference>
<dbReference type="CDD" id="cd01572">
    <property type="entry name" value="QPRTase"/>
    <property type="match status" value="1"/>
</dbReference>
<feature type="binding site" evidence="13">
    <location>
        <begin position="236"/>
        <end position="238"/>
    </location>
    <ligand>
        <name>substrate</name>
    </ligand>
</feature>
<dbReference type="PANTHER" id="PTHR32179:SF3">
    <property type="entry name" value="NICOTINATE-NUCLEOTIDE PYROPHOSPHORYLASE [CARBOXYLATING]"/>
    <property type="match status" value="1"/>
</dbReference>
<evidence type="ECO:0000256" key="6">
    <source>
        <dbReference type="ARBA" id="ARBA00022642"/>
    </source>
</evidence>
<evidence type="ECO:0000259" key="15">
    <source>
        <dbReference type="Pfam" id="PF02749"/>
    </source>
</evidence>
<dbReference type="FunFam" id="3.90.1170.20:FF:000001">
    <property type="entry name" value="Nicotinate-nucleotide diphosphorylase (Carboxylating)"/>
    <property type="match status" value="1"/>
</dbReference>
<dbReference type="Pfam" id="PF01729">
    <property type="entry name" value="QRPTase_C"/>
    <property type="match status" value="1"/>
</dbReference>
<feature type="binding site" evidence="13">
    <location>
        <begin position="128"/>
        <end position="130"/>
    </location>
    <ligand>
        <name>substrate</name>
    </ligand>
</feature>
<dbReference type="Gene3D" id="3.20.20.70">
    <property type="entry name" value="Aldolase class I"/>
    <property type="match status" value="1"/>
</dbReference>
<comment type="similarity">
    <text evidence="3 12">Belongs to the NadC/ModD family.</text>
</comment>
<dbReference type="EC" id="2.4.2.19" evidence="5"/>
<evidence type="ECO:0000256" key="11">
    <source>
        <dbReference type="ARBA" id="ARBA00069173"/>
    </source>
</evidence>
<comment type="subunit">
    <text evidence="4">Hexamer formed by 3 homodimers.</text>
</comment>
<comment type="function">
    <text evidence="1">Involved in the catabolism of quinolinic acid (QA).</text>
</comment>
<dbReference type="InterPro" id="IPR022412">
    <property type="entry name" value="Quinolinate_PRibosylTrfase_N"/>
</dbReference>
<evidence type="ECO:0000256" key="3">
    <source>
        <dbReference type="ARBA" id="ARBA00009400"/>
    </source>
</evidence>
<dbReference type="InterPro" id="IPR027277">
    <property type="entry name" value="NadC/ModD"/>
</dbReference>
<gene>
    <name evidence="16" type="ORF">N47_J06650</name>
</gene>
<evidence type="ECO:0000256" key="8">
    <source>
        <dbReference type="ARBA" id="ARBA00022679"/>
    </source>
</evidence>
<feature type="domain" description="Quinolinate phosphoribosyl transferase C-terminal" evidence="14">
    <location>
        <begin position="107"/>
        <end position="272"/>
    </location>
</feature>
<evidence type="ECO:0000256" key="1">
    <source>
        <dbReference type="ARBA" id="ARBA00003237"/>
    </source>
</evidence>
<dbReference type="PIRSF" id="PIRSF006250">
    <property type="entry name" value="NadC_ModD"/>
    <property type="match status" value="1"/>
</dbReference>
<dbReference type="SUPFAM" id="SSF54675">
    <property type="entry name" value="Nicotinate/Quinolinate PRTase N-terminal domain-like"/>
    <property type="match status" value="1"/>
</dbReference>
<evidence type="ECO:0000313" key="16">
    <source>
        <dbReference type="EMBL" id="CBX29684.1"/>
    </source>
</evidence>
<dbReference type="EMBL" id="FR695872">
    <property type="protein sequence ID" value="CBX29684.1"/>
    <property type="molecule type" value="Genomic_DNA"/>
</dbReference>
<evidence type="ECO:0000256" key="4">
    <source>
        <dbReference type="ARBA" id="ARBA00011218"/>
    </source>
</evidence>
<dbReference type="AlphaFoldDB" id="E1YGJ0"/>
<feature type="binding site" evidence="13">
    <location>
        <position position="152"/>
    </location>
    <ligand>
        <name>substrate</name>
    </ligand>
</feature>
<comment type="catalytic activity">
    <reaction evidence="10">
        <text>nicotinate beta-D-ribonucleotide + CO2 + diphosphate = quinolinate + 5-phospho-alpha-D-ribose 1-diphosphate + 2 H(+)</text>
        <dbReference type="Rhea" id="RHEA:12733"/>
        <dbReference type="ChEBI" id="CHEBI:15378"/>
        <dbReference type="ChEBI" id="CHEBI:16526"/>
        <dbReference type="ChEBI" id="CHEBI:29959"/>
        <dbReference type="ChEBI" id="CHEBI:33019"/>
        <dbReference type="ChEBI" id="CHEBI:57502"/>
        <dbReference type="ChEBI" id="CHEBI:58017"/>
        <dbReference type="EC" id="2.4.2.19"/>
    </reaction>
</comment>
<dbReference type="Gene3D" id="3.90.1170.20">
    <property type="entry name" value="Quinolinate phosphoribosyl transferase, N-terminal domain"/>
    <property type="match status" value="1"/>
</dbReference>
<dbReference type="GO" id="GO:0034213">
    <property type="term" value="P:quinolinate catabolic process"/>
    <property type="evidence" value="ECO:0007669"/>
    <property type="project" value="TreeGrafter"/>
</dbReference>
<evidence type="ECO:0000256" key="9">
    <source>
        <dbReference type="ARBA" id="ARBA00033102"/>
    </source>
</evidence>
<dbReference type="Pfam" id="PF02749">
    <property type="entry name" value="QRPTase_N"/>
    <property type="match status" value="1"/>
</dbReference>
<name>E1YGJ0_9BACT</name>
<evidence type="ECO:0000256" key="2">
    <source>
        <dbReference type="ARBA" id="ARBA00004893"/>
    </source>
</evidence>
<protein>
    <recommendedName>
        <fullName evidence="11">Probable nicotinate-nucleotide pyrophosphorylase [carboxylating]</fullName>
        <ecNumber evidence="5">2.4.2.19</ecNumber>
    </recommendedName>
    <alternativeName>
        <fullName evidence="9">Quinolinate phosphoribosyltransferase [decarboxylating]</fullName>
    </alternativeName>
</protein>
<feature type="binding site" evidence="13">
    <location>
        <position position="213"/>
    </location>
    <ligand>
        <name>substrate</name>
    </ligand>
</feature>
<comment type="pathway">
    <text evidence="2">Cofactor biosynthesis; NAD(+) biosynthesis; nicotinate D-ribonucleotide from quinolinate: step 1/1.</text>
</comment>
<evidence type="ECO:0000256" key="13">
    <source>
        <dbReference type="PIRSR" id="PIRSR006250-1"/>
    </source>
</evidence>